<dbReference type="PROSITE" id="PS50041">
    <property type="entry name" value="C_TYPE_LECTIN_2"/>
    <property type="match status" value="1"/>
</dbReference>
<sequence>MSENEYQNAKSLHLNTVTDFRKKKPLQPQSQQQSFYVLYGLVALCVGLLLMTAMISALVPYHKLKQMNQKLEFMFINMNVSVNAQMEFISQEGRLQHDNLKSTLERISGWAFKQLVKSLDPICEQGWSYSHLSCYRYFKDNKSFNNSKTFCESKNSHLVVINSAAEKEYIVEFTGNEINWIGLSKENGDWKWVDGTRYDLNQTYWVPGQPDNGRDQKTGEVESCATFRQNGLWNDALCSNHCPFVCEKDILYR</sequence>
<evidence type="ECO:0000313" key="4">
    <source>
        <dbReference type="EMBL" id="CAH2272553.1"/>
    </source>
</evidence>
<dbReference type="InterPro" id="IPR050111">
    <property type="entry name" value="C-type_lectin/snaclec_domain"/>
</dbReference>
<protein>
    <recommendedName>
        <fullName evidence="3">C-type lectin domain-containing protein</fullName>
    </recommendedName>
</protein>
<feature type="transmembrane region" description="Helical" evidence="2">
    <location>
        <begin position="36"/>
        <end position="61"/>
    </location>
</feature>
<keyword evidence="5" id="KW-1185">Reference proteome</keyword>
<keyword evidence="2" id="KW-1133">Transmembrane helix</keyword>
<dbReference type="InterPro" id="IPR016186">
    <property type="entry name" value="C-type_lectin-like/link_sf"/>
</dbReference>
<dbReference type="GO" id="GO:0030246">
    <property type="term" value="F:carbohydrate binding"/>
    <property type="evidence" value="ECO:0007669"/>
    <property type="project" value="UniProtKB-KW"/>
</dbReference>
<dbReference type="EMBL" id="OW240914">
    <property type="protein sequence ID" value="CAH2272553.1"/>
    <property type="molecule type" value="Genomic_DNA"/>
</dbReference>
<dbReference type="SMART" id="SM00034">
    <property type="entry name" value="CLECT"/>
    <property type="match status" value="1"/>
</dbReference>
<dbReference type="Proteomes" id="UP001295444">
    <property type="component" value="Chromosome 03"/>
</dbReference>
<dbReference type="InterPro" id="IPR033989">
    <property type="entry name" value="CD209-like_CTLD"/>
</dbReference>
<feature type="domain" description="C-type lectin" evidence="3">
    <location>
        <begin position="134"/>
        <end position="247"/>
    </location>
</feature>
<organism evidence="4 5">
    <name type="scientific">Pelobates cultripes</name>
    <name type="common">Western spadefoot toad</name>
    <dbReference type="NCBI Taxonomy" id="61616"/>
    <lineage>
        <taxon>Eukaryota</taxon>
        <taxon>Metazoa</taxon>
        <taxon>Chordata</taxon>
        <taxon>Craniata</taxon>
        <taxon>Vertebrata</taxon>
        <taxon>Euteleostomi</taxon>
        <taxon>Amphibia</taxon>
        <taxon>Batrachia</taxon>
        <taxon>Anura</taxon>
        <taxon>Pelobatoidea</taxon>
        <taxon>Pelobatidae</taxon>
        <taxon>Pelobates</taxon>
    </lineage>
</organism>
<dbReference type="Gene3D" id="3.10.100.10">
    <property type="entry name" value="Mannose-Binding Protein A, subunit A"/>
    <property type="match status" value="1"/>
</dbReference>
<dbReference type="InterPro" id="IPR016187">
    <property type="entry name" value="CTDL_fold"/>
</dbReference>
<keyword evidence="2" id="KW-0812">Transmembrane</keyword>
<dbReference type="SUPFAM" id="SSF56436">
    <property type="entry name" value="C-type lectin-like"/>
    <property type="match status" value="1"/>
</dbReference>
<dbReference type="PANTHER" id="PTHR22803">
    <property type="entry name" value="MANNOSE, PHOSPHOLIPASE, LECTIN RECEPTOR RELATED"/>
    <property type="match status" value="1"/>
</dbReference>
<accession>A0AAD1VX31</accession>
<evidence type="ECO:0000259" key="3">
    <source>
        <dbReference type="PROSITE" id="PS50041"/>
    </source>
</evidence>
<keyword evidence="1" id="KW-0430">Lectin</keyword>
<dbReference type="AlphaFoldDB" id="A0AAD1VX31"/>
<keyword evidence="2" id="KW-0472">Membrane</keyword>
<evidence type="ECO:0000313" key="5">
    <source>
        <dbReference type="Proteomes" id="UP001295444"/>
    </source>
</evidence>
<gene>
    <name evidence="4" type="ORF">PECUL_23A006854</name>
</gene>
<evidence type="ECO:0000256" key="1">
    <source>
        <dbReference type="ARBA" id="ARBA00022734"/>
    </source>
</evidence>
<dbReference type="InterPro" id="IPR001304">
    <property type="entry name" value="C-type_lectin-like"/>
</dbReference>
<proteinExistence type="predicted"/>
<dbReference type="Pfam" id="PF00059">
    <property type="entry name" value="Lectin_C"/>
    <property type="match status" value="1"/>
</dbReference>
<reference evidence="4" key="1">
    <citation type="submission" date="2022-03" db="EMBL/GenBank/DDBJ databases">
        <authorList>
            <person name="Alioto T."/>
            <person name="Alioto T."/>
            <person name="Gomez Garrido J."/>
        </authorList>
    </citation>
    <scope>NUCLEOTIDE SEQUENCE</scope>
</reference>
<evidence type="ECO:0000256" key="2">
    <source>
        <dbReference type="SAM" id="Phobius"/>
    </source>
</evidence>
<dbReference type="CDD" id="cd03590">
    <property type="entry name" value="CLECT_DC-SIGN_like"/>
    <property type="match status" value="1"/>
</dbReference>
<name>A0AAD1VX31_PELCU</name>